<reference evidence="8" key="1">
    <citation type="submission" date="2020-02" db="EMBL/GenBank/DDBJ databases">
        <authorList>
            <person name="Meier V. D."/>
        </authorList>
    </citation>
    <scope>NUCLEOTIDE SEQUENCE</scope>
    <source>
        <strain evidence="8">AVDCRST_MAG90</strain>
    </source>
</reference>
<keyword evidence="5 7" id="KW-1133">Transmembrane helix</keyword>
<dbReference type="GO" id="GO:0005886">
    <property type="term" value="C:plasma membrane"/>
    <property type="evidence" value="ECO:0007669"/>
    <property type="project" value="UniProtKB-SubCell"/>
</dbReference>
<dbReference type="InterPro" id="IPR004670">
    <property type="entry name" value="NhaA"/>
</dbReference>
<sequence length="249" mass="25140">MQTASRSTRDLALRGFVDALSFPAWVLGLSLFAVGSLAREVGFPAGAAVLSTVIMWAGPAQVIFFGGLAAGTALPFIAAAAGMVVPAAVYLGVTAGNADLTDGWAIPAATDIAFALGVLALLGSRAPTSLKLFLTTVAIVDDMGAVAIIAFAYTSSLDTLALGVAAAITLILYVLGKSDVRSLAVYLIGAALLWYAVLLSGVHATIAGVVAALTVPLVKTPGAPDSPHSPLHILEHALAKPVAFLIVPV</sequence>
<evidence type="ECO:0000256" key="1">
    <source>
        <dbReference type="ARBA" id="ARBA00004429"/>
    </source>
</evidence>
<dbReference type="InterPro" id="IPR023171">
    <property type="entry name" value="Na/H_antiporter_dom_sf"/>
</dbReference>
<name>A0A6J4LL19_9HYPH</name>
<dbReference type="GO" id="GO:0006885">
    <property type="term" value="P:regulation of pH"/>
    <property type="evidence" value="ECO:0007669"/>
    <property type="project" value="InterPro"/>
</dbReference>
<feature type="transmembrane region" description="Helical" evidence="7">
    <location>
        <begin position="73"/>
        <end position="92"/>
    </location>
</feature>
<feature type="transmembrane region" description="Helical" evidence="7">
    <location>
        <begin position="12"/>
        <end position="35"/>
    </location>
</feature>
<feature type="non-terminal residue" evidence="8">
    <location>
        <position position="249"/>
    </location>
</feature>
<dbReference type="GO" id="GO:0015385">
    <property type="term" value="F:sodium:proton antiporter activity"/>
    <property type="evidence" value="ECO:0007669"/>
    <property type="project" value="TreeGrafter"/>
</dbReference>
<evidence type="ECO:0000256" key="4">
    <source>
        <dbReference type="ARBA" id="ARBA00022692"/>
    </source>
</evidence>
<evidence type="ECO:0000256" key="2">
    <source>
        <dbReference type="ARBA" id="ARBA00015550"/>
    </source>
</evidence>
<comment type="subcellular location">
    <subcellularLocation>
        <location evidence="1">Cell inner membrane</location>
        <topology evidence="1">Multi-pass membrane protein</topology>
    </subcellularLocation>
</comment>
<evidence type="ECO:0000313" key="8">
    <source>
        <dbReference type="EMBL" id="CAA9333713.1"/>
    </source>
</evidence>
<feature type="transmembrane region" description="Helical" evidence="7">
    <location>
        <begin position="41"/>
        <end position="66"/>
    </location>
</feature>
<dbReference type="PANTHER" id="PTHR30341:SF0">
    <property type="entry name" value="NA(+)_H(+) ANTIPORTER NHAA"/>
    <property type="match status" value="1"/>
</dbReference>
<feature type="transmembrane region" description="Helical" evidence="7">
    <location>
        <begin position="104"/>
        <end position="123"/>
    </location>
</feature>
<keyword evidence="4 7" id="KW-0812">Transmembrane</keyword>
<feature type="transmembrane region" description="Helical" evidence="7">
    <location>
        <begin position="159"/>
        <end position="176"/>
    </location>
</feature>
<organism evidence="8">
    <name type="scientific">uncultured Microvirga sp</name>
    <dbReference type="NCBI Taxonomy" id="412392"/>
    <lineage>
        <taxon>Bacteria</taxon>
        <taxon>Pseudomonadati</taxon>
        <taxon>Pseudomonadota</taxon>
        <taxon>Alphaproteobacteria</taxon>
        <taxon>Hyphomicrobiales</taxon>
        <taxon>Methylobacteriaceae</taxon>
        <taxon>Microvirga</taxon>
        <taxon>environmental samples</taxon>
    </lineage>
</organism>
<dbReference type="EMBL" id="CADCUC010000312">
    <property type="protein sequence ID" value="CAA9333713.1"/>
    <property type="molecule type" value="Genomic_DNA"/>
</dbReference>
<protein>
    <recommendedName>
        <fullName evidence="2">Putative Na(+)/H(+) antiporter NhaA homolog</fullName>
    </recommendedName>
</protein>
<evidence type="ECO:0000256" key="3">
    <source>
        <dbReference type="ARBA" id="ARBA00022475"/>
    </source>
</evidence>
<accession>A0A6J4LL19</accession>
<keyword evidence="3" id="KW-1003">Cell membrane</keyword>
<keyword evidence="6 7" id="KW-0472">Membrane</keyword>
<evidence type="ECO:0000256" key="6">
    <source>
        <dbReference type="ARBA" id="ARBA00023136"/>
    </source>
</evidence>
<feature type="transmembrane region" description="Helical" evidence="7">
    <location>
        <begin position="132"/>
        <end position="153"/>
    </location>
</feature>
<proteinExistence type="predicted"/>
<dbReference type="PANTHER" id="PTHR30341">
    <property type="entry name" value="SODIUM ION/PROTON ANTIPORTER NHAA-RELATED"/>
    <property type="match status" value="1"/>
</dbReference>
<dbReference type="Pfam" id="PF06965">
    <property type="entry name" value="Na_H_antiport_1"/>
    <property type="match status" value="1"/>
</dbReference>
<dbReference type="Gene3D" id="1.20.1530.10">
    <property type="entry name" value="Na+/H+ antiporter like domain"/>
    <property type="match status" value="1"/>
</dbReference>
<gene>
    <name evidence="8" type="ORF">AVDCRST_MAG90-1619</name>
</gene>
<dbReference type="AlphaFoldDB" id="A0A6J4LL19"/>
<evidence type="ECO:0000256" key="7">
    <source>
        <dbReference type="SAM" id="Phobius"/>
    </source>
</evidence>
<evidence type="ECO:0000256" key="5">
    <source>
        <dbReference type="ARBA" id="ARBA00022989"/>
    </source>
</evidence>
<feature type="transmembrane region" description="Helical" evidence="7">
    <location>
        <begin position="183"/>
        <end position="213"/>
    </location>
</feature>